<evidence type="ECO:0000256" key="2">
    <source>
        <dbReference type="ARBA" id="ARBA00023002"/>
    </source>
</evidence>
<evidence type="ECO:0000313" key="5">
    <source>
        <dbReference type="Proteomes" id="UP000216339"/>
    </source>
</evidence>
<dbReference type="InterPro" id="IPR036291">
    <property type="entry name" value="NAD(P)-bd_dom_sf"/>
</dbReference>
<dbReference type="PRINTS" id="PR00080">
    <property type="entry name" value="SDRFAMILY"/>
</dbReference>
<keyword evidence="2" id="KW-0560">Oxidoreductase</keyword>
<keyword evidence="5" id="KW-1185">Reference proteome</keyword>
<dbReference type="AlphaFoldDB" id="A0A271J3P9"/>
<gene>
    <name evidence="4" type="ORF">BSZ37_16405</name>
</gene>
<evidence type="ECO:0000256" key="1">
    <source>
        <dbReference type="ARBA" id="ARBA00006484"/>
    </source>
</evidence>
<evidence type="ECO:0000256" key="3">
    <source>
        <dbReference type="RuleBase" id="RU000363"/>
    </source>
</evidence>
<dbReference type="GO" id="GO:0016616">
    <property type="term" value="F:oxidoreductase activity, acting on the CH-OH group of donors, NAD or NADP as acceptor"/>
    <property type="evidence" value="ECO:0007669"/>
    <property type="project" value="UniProtKB-ARBA"/>
</dbReference>
<comment type="similarity">
    <text evidence="1 3">Belongs to the short-chain dehydrogenases/reductases (SDR) family.</text>
</comment>
<comment type="caution">
    <text evidence="4">The sequence shown here is derived from an EMBL/GenBank/DDBJ whole genome shotgun (WGS) entry which is preliminary data.</text>
</comment>
<dbReference type="PANTHER" id="PTHR42901:SF1">
    <property type="entry name" value="ALCOHOL DEHYDROGENASE"/>
    <property type="match status" value="1"/>
</dbReference>
<dbReference type="EMBL" id="MQWD01000001">
    <property type="protein sequence ID" value="PAP77908.1"/>
    <property type="molecule type" value="Genomic_DNA"/>
</dbReference>
<organism evidence="4 5">
    <name type="scientific">Rubrivirga marina</name>
    <dbReference type="NCBI Taxonomy" id="1196024"/>
    <lineage>
        <taxon>Bacteria</taxon>
        <taxon>Pseudomonadati</taxon>
        <taxon>Rhodothermota</taxon>
        <taxon>Rhodothermia</taxon>
        <taxon>Rhodothermales</taxon>
        <taxon>Rubricoccaceae</taxon>
        <taxon>Rubrivirga</taxon>
    </lineage>
</organism>
<name>A0A271J3P9_9BACT</name>
<accession>A0A271J3P9</accession>
<dbReference type="PANTHER" id="PTHR42901">
    <property type="entry name" value="ALCOHOL DEHYDROGENASE"/>
    <property type="match status" value="1"/>
</dbReference>
<dbReference type="RefSeq" id="WP_095511579.1">
    <property type="nucleotide sequence ID" value="NZ_MQWD01000001.1"/>
</dbReference>
<dbReference type="Gene3D" id="3.40.50.720">
    <property type="entry name" value="NAD(P)-binding Rossmann-like Domain"/>
    <property type="match status" value="1"/>
</dbReference>
<dbReference type="PRINTS" id="PR00081">
    <property type="entry name" value="GDHRDH"/>
</dbReference>
<dbReference type="OrthoDB" id="9775296at2"/>
<dbReference type="FunFam" id="3.40.50.720:FF:000047">
    <property type="entry name" value="NADP-dependent L-serine/L-allo-threonine dehydrogenase"/>
    <property type="match status" value="1"/>
</dbReference>
<proteinExistence type="inferred from homology"/>
<evidence type="ECO:0000313" key="4">
    <source>
        <dbReference type="EMBL" id="PAP77908.1"/>
    </source>
</evidence>
<protein>
    <submittedName>
        <fullName evidence="4">NAD(P)-dependent oxidoreductase</fullName>
    </submittedName>
</protein>
<sequence length="264" mass="27284">MPDSLTVFITGASAGIGAACARAFAARGDRVVLAARSTDALESLAADLNGALGAGTALVVPLDVTDAQAHLDAVAGLPDGWAEVDVAVLNAGLSKGLDPVWKNTVEDVDRMVDVNVKGVINGLRALVPGMLDRGRGHVITLASTAGHTVYPGGVVYCATKHAVRALTDGLKVDLHGTPIRVSAVSPGMVETDFSLVRFDGDRERADAVYADTTPLSAEDVADAVVYCAHAPAHVNVQELLLTPRVQSGFTMIARGEAADRVEGR</sequence>
<dbReference type="Proteomes" id="UP000216339">
    <property type="component" value="Unassembled WGS sequence"/>
</dbReference>
<dbReference type="Pfam" id="PF00106">
    <property type="entry name" value="adh_short"/>
    <property type="match status" value="1"/>
</dbReference>
<dbReference type="InterPro" id="IPR002347">
    <property type="entry name" value="SDR_fam"/>
</dbReference>
<reference evidence="4 5" key="1">
    <citation type="submission" date="2016-11" db="EMBL/GenBank/DDBJ databases">
        <title>Study of marine rhodopsin-containing bacteria.</title>
        <authorList>
            <person name="Yoshizawa S."/>
            <person name="Kumagai Y."/>
            <person name="Kogure K."/>
        </authorList>
    </citation>
    <scope>NUCLEOTIDE SEQUENCE [LARGE SCALE GENOMIC DNA]</scope>
    <source>
        <strain evidence="4 5">SAORIC-28</strain>
    </source>
</reference>
<dbReference type="SUPFAM" id="SSF51735">
    <property type="entry name" value="NAD(P)-binding Rossmann-fold domains"/>
    <property type="match status" value="1"/>
</dbReference>